<dbReference type="Proteomes" id="UP000676336">
    <property type="component" value="Unassembled WGS sequence"/>
</dbReference>
<evidence type="ECO:0000313" key="3">
    <source>
        <dbReference type="Proteomes" id="UP000676336"/>
    </source>
</evidence>
<keyword evidence="1" id="KW-1133">Transmembrane helix</keyword>
<protein>
    <submittedName>
        <fullName evidence="2">Uncharacterized protein</fullName>
    </submittedName>
</protein>
<dbReference type="AlphaFoldDB" id="A0A8S3HCU8"/>
<keyword evidence="1" id="KW-0812">Transmembrane</keyword>
<dbReference type="EMBL" id="CAJOBI010318897">
    <property type="protein sequence ID" value="CAF5181781.1"/>
    <property type="molecule type" value="Genomic_DNA"/>
</dbReference>
<feature type="non-terminal residue" evidence="2">
    <location>
        <position position="30"/>
    </location>
</feature>
<name>A0A8S3HCU8_9BILA</name>
<evidence type="ECO:0000256" key="1">
    <source>
        <dbReference type="SAM" id="Phobius"/>
    </source>
</evidence>
<comment type="caution">
    <text evidence="2">The sequence shown here is derived from an EMBL/GenBank/DDBJ whole genome shotgun (WGS) entry which is preliminary data.</text>
</comment>
<reference evidence="2" key="1">
    <citation type="submission" date="2021-02" db="EMBL/GenBank/DDBJ databases">
        <authorList>
            <person name="Nowell W R."/>
        </authorList>
    </citation>
    <scope>NUCLEOTIDE SEQUENCE</scope>
</reference>
<accession>A0A8S3HCU8</accession>
<gene>
    <name evidence="2" type="ORF">SMN809_LOCUS69170</name>
</gene>
<feature type="transmembrane region" description="Helical" evidence="1">
    <location>
        <begin position="9"/>
        <end position="29"/>
    </location>
</feature>
<keyword evidence="1" id="KW-0472">Membrane</keyword>
<organism evidence="2 3">
    <name type="scientific">Rotaria magnacalcarata</name>
    <dbReference type="NCBI Taxonomy" id="392030"/>
    <lineage>
        <taxon>Eukaryota</taxon>
        <taxon>Metazoa</taxon>
        <taxon>Spiralia</taxon>
        <taxon>Gnathifera</taxon>
        <taxon>Rotifera</taxon>
        <taxon>Eurotatoria</taxon>
        <taxon>Bdelloidea</taxon>
        <taxon>Philodinida</taxon>
        <taxon>Philodinidae</taxon>
        <taxon>Rotaria</taxon>
    </lineage>
</organism>
<feature type="non-terminal residue" evidence="2">
    <location>
        <position position="1"/>
    </location>
</feature>
<proteinExistence type="predicted"/>
<evidence type="ECO:0000313" key="2">
    <source>
        <dbReference type="EMBL" id="CAF5181781.1"/>
    </source>
</evidence>
<sequence>MKGNNNRFFAGHSLVVSVMSMDITIATLIV</sequence>